<sequence>MQPESTLQEANSTEFVIATTESSPPKAETPAK</sequence>
<dbReference type="EMBL" id="UOGL01000408">
    <property type="protein sequence ID" value="VAX40190.1"/>
    <property type="molecule type" value="Genomic_DNA"/>
</dbReference>
<name>A0A3B1DXI0_9ZZZZ</name>
<accession>A0A3B1DXI0</accession>
<organism evidence="2">
    <name type="scientific">hydrothermal vent metagenome</name>
    <dbReference type="NCBI Taxonomy" id="652676"/>
    <lineage>
        <taxon>unclassified sequences</taxon>
        <taxon>metagenomes</taxon>
        <taxon>ecological metagenomes</taxon>
    </lineage>
</organism>
<proteinExistence type="predicted"/>
<gene>
    <name evidence="2" type="ORF">MNBD_PLANCTO02-820</name>
</gene>
<evidence type="ECO:0000256" key="1">
    <source>
        <dbReference type="SAM" id="MobiDB-lite"/>
    </source>
</evidence>
<evidence type="ECO:0000313" key="2">
    <source>
        <dbReference type="EMBL" id="VAX40190.1"/>
    </source>
</evidence>
<feature type="compositionally biased region" description="Polar residues" evidence="1">
    <location>
        <begin position="1"/>
        <end position="23"/>
    </location>
</feature>
<feature type="region of interest" description="Disordered" evidence="1">
    <location>
        <begin position="1"/>
        <end position="32"/>
    </location>
</feature>
<feature type="non-terminal residue" evidence="2">
    <location>
        <position position="32"/>
    </location>
</feature>
<dbReference type="AlphaFoldDB" id="A0A3B1DXI0"/>
<reference evidence="2" key="1">
    <citation type="submission" date="2018-06" db="EMBL/GenBank/DDBJ databases">
        <authorList>
            <person name="Zhirakovskaya E."/>
        </authorList>
    </citation>
    <scope>NUCLEOTIDE SEQUENCE</scope>
</reference>
<protein>
    <submittedName>
        <fullName evidence="2">Uncharacterized protein</fullName>
    </submittedName>
</protein>